<dbReference type="GeneID" id="80898227"/>
<dbReference type="Proteomes" id="UP001144673">
    <property type="component" value="Chromosome 4"/>
</dbReference>
<name>A0A9W8Q8F8_AKAMU</name>
<dbReference type="AlphaFoldDB" id="A0A9W8Q8F8"/>
<evidence type="ECO:0000313" key="1">
    <source>
        <dbReference type="EMBL" id="KAJ4150314.1"/>
    </source>
</evidence>
<organism evidence="1 2">
    <name type="scientific">Akanthomyces muscarius</name>
    <name type="common">Entomopathogenic fungus</name>
    <name type="synonym">Lecanicillium muscarium</name>
    <dbReference type="NCBI Taxonomy" id="2231603"/>
    <lineage>
        <taxon>Eukaryota</taxon>
        <taxon>Fungi</taxon>
        <taxon>Dikarya</taxon>
        <taxon>Ascomycota</taxon>
        <taxon>Pezizomycotina</taxon>
        <taxon>Sordariomycetes</taxon>
        <taxon>Hypocreomycetidae</taxon>
        <taxon>Hypocreales</taxon>
        <taxon>Cordycipitaceae</taxon>
        <taxon>Akanthomyces</taxon>
    </lineage>
</organism>
<protein>
    <submittedName>
        <fullName evidence="1">Uncharacterized protein</fullName>
    </submittedName>
</protein>
<keyword evidence="2" id="KW-1185">Reference proteome</keyword>
<accession>A0A9W8Q8F8</accession>
<dbReference type="EMBL" id="JAJHUN010000009">
    <property type="protein sequence ID" value="KAJ4150314.1"/>
    <property type="molecule type" value="Genomic_DNA"/>
</dbReference>
<dbReference type="RefSeq" id="XP_056052028.1">
    <property type="nucleotide sequence ID" value="XM_056200148.1"/>
</dbReference>
<evidence type="ECO:0000313" key="2">
    <source>
        <dbReference type="Proteomes" id="UP001144673"/>
    </source>
</evidence>
<gene>
    <name evidence="1" type="ORF">LMH87_011068</name>
</gene>
<proteinExistence type="predicted"/>
<sequence>MENMLLGLYCCDSQLCGVDNIGLPGFDPNVDFLINVCSSLGFEPIRDPGPPPATHLFVFAKDLLLHYVFADNGQCKSDNHGQFSFDDGENHNFDVRGEYNFDDNPEFNIGYRFLGQHNSYKYCHDEYQWNCSRTTPNILSGGSAANGEHLRTQRRCPRRVIDNGKDNHCCGRRRRDTGGNYCCPLALPISQKEQRARTVHGERTKPDPSAVNFSHFSVRVSIPILSGA</sequence>
<reference evidence="1" key="1">
    <citation type="journal article" date="2023" name="Access Microbiol">
        <title>De-novo genome assembly for Akanthomyces muscarius, a biocontrol agent of insect agricultural pests.</title>
        <authorList>
            <person name="Erdos Z."/>
            <person name="Studholme D.J."/>
            <person name="Raymond B."/>
            <person name="Sharma M."/>
        </authorList>
    </citation>
    <scope>NUCLEOTIDE SEQUENCE</scope>
    <source>
        <strain evidence="1">Ve6</strain>
    </source>
</reference>
<comment type="caution">
    <text evidence="1">The sequence shown here is derived from an EMBL/GenBank/DDBJ whole genome shotgun (WGS) entry which is preliminary data.</text>
</comment>
<dbReference type="KEGG" id="amus:LMH87_011068"/>